<sequence>MYHVGRILWSGANFAARTVGGVHRSVDASDKGVGDLRNTSFELYTADGKHGNNVLIFSDSVAYLTVSTCGAKRSQPESTKPKTILSHISPLMDLSSASVRIGSVRQSRRHAAACTFGNVDGVDYGRLPKQCCALDKLLTPNAKKPKKKGKEKESLSLMLRAPPRLSVWLRDAGTPWSGHRTLR</sequence>
<organism evidence="1 2">
    <name type="scientific">Ustilago trichophora</name>
    <dbReference type="NCBI Taxonomy" id="86804"/>
    <lineage>
        <taxon>Eukaryota</taxon>
        <taxon>Fungi</taxon>
        <taxon>Dikarya</taxon>
        <taxon>Basidiomycota</taxon>
        <taxon>Ustilaginomycotina</taxon>
        <taxon>Ustilaginomycetes</taxon>
        <taxon>Ustilaginales</taxon>
        <taxon>Ustilaginaceae</taxon>
        <taxon>Ustilago</taxon>
    </lineage>
</organism>
<gene>
    <name evidence="1" type="ORF">UTRI_01674</name>
</gene>
<name>A0A5C3E0H6_9BASI</name>
<dbReference type="EMBL" id="OOIN01000005">
    <property type="protein sequence ID" value="SPO22996.1"/>
    <property type="molecule type" value="Genomic_DNA"/>
</dbReference>
<keyword evidence="2" id="KW-1185">Reference proteome</keyword>
<proteinExistence type="predicted"/>
<dbReference type="Proteomes" id="UP000324022">
    <property type="component" value="Unassembled WGS sequence"/>
</dbReference>
<evidence type="ECO:0000313" key="1">
    <source>
        <dbReference type="EMBL" id="SPO22996.1"/>
    </source>
</evidence>
<dbReference type="AlphaFoldDB" id="A0A5C3E0H6"/>
<protein>
    <submittedName>
        <fullName evidence="1">Uncharacterized protein</fullName>
    </submittedName>
</protein>
<accession>A0A5C3E0H6</accession>
<reference evidence="1 2" key="1">
    <citation type="submission" date="2018-03" db="EMBL/GenBank/DDBJ databases">
        <authorList>
            <person name="Guldener U."/>
        </authorList>
    </citation>
    <scope>NUCLEOTIDE SEQUENCE [LARGE SCALE GENOMIC DNA]</scope>
    <source>
        <strain evidence="1 2">NBRC100155</strain>
    </source>
</reference>
<evidence type="ECO:0000313" key="2">
    <source>
        <dbReference type="Proteomes" id="UP000324022"/>
    </source>
</evidence>